<keyword evidence="2" id="KW-1185">Reference proteome</keyword>
<dbReference type="SUPFAM" id="SSF52540">
    <property type="entry name" value="P-loop containing nucleoside triphosphate hydrolases"/>
    <property type="match status" value="1"/>
</dbReference>
<dbReference type="EMBL" id="QRGP01000002">
    <property type="protein sequence ID" value="RDV02605.1"/>
    <property type="molecule type" value="Genomic_DNA"/>
</dbReference>
<organism evidence="1 2">
    <name type="scientific">Sphingorhabdus pulchriflava</name>
    <dbReference type="NCBI Taxonomy" id="2292257"/>
    <lineage>
        <taxon>Bacteria</taxon>
        <taxon>Pseudomonadati</taxon>
        <taxon>Pseudomonadota</taxon>
        <taxon>Alphaproteobacteria</taxon>
        <taxon>Sphingomonadales</taxon>
        <taxon>Sphingomonadaceae</taxon>
        <taxon>Sphingorhabdus</taxon>
    </lineage>
</organism>
<comment type="caution">
    <text evidence="1">The sequence shown here is derived from an EMBL/GenBank/DDBJ whole genome shotgun (WGS) entry which is preliminary data.</text>
</comment>
<dbReference type="Gene3D" id="3.40.50.300">
    <property type="entry name" value="P-loop containing nucleotide triphosphate hydrolases"/>
    <property type="match status" value="1"/>
</dbReference>
<sequence>MSEDLLRRIAEALERLSPPNAEPADLAAHAAYHWDGQTLDTVTTFAPLPESLIVGVERQKEAVIENTRRHAEGHAAHDVLLWGARGMGKSALVKSVTGALQGQSLPLALVETTADQLATLPKLFALLGTSERRFILFIDDMAFEGDDSGPRRLRSLLEGGSEARPANVRLYVTSNRRNIVERRQDEEDAAVNARDVADDRLALADRFGLKLGFQYPDQPAFLEMVAAYAAHFGLEWEEADALAFAHQRGGRSGRVAWHYAVELAGRSGRSLQSAFS</sequence>
<evidence type="ECO:0000313" key="2">
    <source>
        <dbReference type="Proteomes" id="UP000263833"/>
    </source>
</evidence>
<dbReference type="GO" id="GO:0005524">
    <property type="term" value="F:ATP binding"/>
    <property type="evidence" value="ECO:0007669"/>
    <property type="project" value="UniProtKB-KW"/>
</dbReference>
<dbReference type="InterPro" id="IPR027417">
    <property type="entry name" value="P-loop_NTPase"/>
</dbReference>
<dbReference type="InterPro" id="IPR008533">
    <property type="entry name" value="DUF815"/>
</dbReference>
<evidence type="ECO:0000313" key="1">
    <source>
        <dbReference type="EMBL" id="RDV02605.1"/>
    </source>
</evidence>
<reference evidence="2" key="1">
    <citation type="submission" date="2018-08" db="EMBL/GenBank/DDBJ databases">
        <authorList>
            <person name="Kim S.-J."/>
            <person name="Jung G.-Y."/>
        </authorList>
    </citation>
    <scope>NUCLEOTIDE SEQUENCE [LARGE SCALE GENOMIC DNA]</scope>
    <source>
        <strain evidence="2">GY_G</strain>
    </source>
</reference>
<dbReference type="RefSeq" id="WP_115549709.1">
    <property type="nucleotide sequence ID" value="NZ_QRGP01000002.1"/>
</dbReference>
<dbReference type="PANTHER" id="PTHR42935:SF1">
    <property type="entry name" value="SLR0930 PROTEIN"/>
    <property type="match status" value="1"/>
</dbReference>
<keyword evidence="1" id="KW-0547">Nucleotide-binding</keyword>
<keyword evidence="1" id="KW-0067">ATP-binding</keyword>
<gene>
    <name evidence="1" type="ORF">DXH95_11635</name>
</gene>
<dbReference type="Pfam" id="PF05673">
    <property type="entry name" value="DUF815"/>
    <property type="match status" value="1"/>
</dbReference>
<name>A0A371B4T1_9SPHN</name>
<dbReference type="PANTHER" id="PTHR42935">
    <property type="entry name" value="SLR0930 PROTEIN"/>
    <property type="match status" value="1"/>
</dbReference>
<protein>
    <submittedName>
        <fullName evidence="1">ATP-binding protein</fullName>
    </submittedName>
</protein>
<dbReference type="CDD" id="cd00009">
    <property type="entry name" value="AAA"/>
    <property type="match status" value="1"/>
</dbReference>
<dbReference type="Proteomes" id="UP000263833">
    <property type="component" value="Unassembled WGS sequence"/>
</dbReference>
<accession>A0A371B4T1</accession>
<dbReference type="OrthoDB" id="9812140at2"/>
<dbReference type="AlphaFoldDB" id="A0A371B4T1"/>
<proteinExistence type="predicted"/>